<name>C6M0P2_NEISI</name>
<proteinExistence type="predicted"/>
<evidence type="ECO:0000313" key="2">
    <source>
        <dbReference type="EMBL" id="EET45966.1"/>
    </source>
</evidence>
<dbReference type="Proteomes" id="UP000005365">
    <property type="component" value="Unassembled WGS sequence"/>
</dbReference>
<accession>C6M0P2</accession>
<dbReference type="EMBL" id="ACKO02000001">
    <property type="protein sequence ID" value="EET45966.1"/>
    <property type="molecule type" value="Genomic_DNA"/>
</dbReference>
<comment type="caution">
    <text evidence="2">The sequence shown here is derived from an EMBL/GenBank/DDBJ whole genome shotgun (WGS) entry which is preliminary data.</text>
</comment>
<dbReference type="AlphaFoldDB" id="C6M0P2"/>
<sequence length="56" mass="6336">MLLMADARQTEAAPRHPELYHPAQNENAPIKTAAITDTPAFAIMEYTLHLARKEYL</sequence>
<feature type="region of interest" description="Disordered" evidence="1">
    <location>
        <begin position="1"/>
        <end position="25"/>
    </location>
</feature>
<reference evidence="2" key="1">
    <citation type="submission" date="2009-07" db="EMBL/GenBank/DDBJ databases">
        <authorList>
            <person name="Weinstock G."/>
            <person name="Sodergren E."/>
            <person name="Clifton S."/>
            <person name="Fulton L."/>
            <person name="Fulton B."/>
            <person name="Courtney L."/>
            <person name="Fronick C."/>
            <person name="Harrison M."/>
            <person name="Strong C."/>
            <person name="Farmer C."/>
            <person name="Delahaunty K."/>
            <person name="Markovic C."/>
            <person name="Hall O."/>
            <person name="Minx P."/>
            <person name="Tomlinson C."/>
            <person name="Mitreva M."/>
            <person name="Nelson J."/>
            <person name="Hou S."/>
            <person name="Wollam A."/>
            <person name="Pepin K.H."/>
            <person name="Johnson M."/>
            <person name="Bhonagiri V."/>
            <person name="Nash W.E."/>
            <person name="Warren W."/>
            <person name="Chinwalla A."/>
            <person name="Mardis E.R."/>
            <person name="Wilson R.K."/>
        </authorList>
    </citation>
    <scope>NUCLEOTIDE SEQUENCE [LARGE SCALE GENOMIC DNA]</scope>
    <source>
        <strain evidence="2">ATCC 29256</strain>
    </source>
</reference>
<gene>
    <name evidence="2" type="ORF">NEISICOT_00067</name>
</gene>
<evidence type="ECO:0000256" key="1">
    <source>
        <dbReference type="SAM" id="MobiDB-lite"/>
    </source>
</evidence>
<protein>
    <submittedName>
        <fullName evidence="2">Uncharacterized protein</fullName>
    </submittedName>
</protein>
<keyword evidence="3" id="KW-1185">Reference proteome</keyword>
<organism evidence="2 3">
    <name type="scientific">Neisseria sicca ATCC 29256</name>
    <dbReference type="NCBI Taxonomy" id="547045"/>
    <lineage>
        <taxon>Bacteria</taxon>
        <taxon>Pseudomonadati</taxon>
        <taxon>Pseudomonadota</taxon>
        <taxon>Betaproteobacteria</taxon>
        <taxon>Neisseriales</taxon>
        <taxon>Neisseriaceae</taxon>
        <taxon>Neisseria</taxon>
    </lineage>
</organism>
<dbReference type="RefSeq" id="WP_003755123.1">
    <property type="nucleotide sequence ID" value="NZ_ACKO02000001.1"/>
</dbReference>
<evidence type="ECO:0000313" key="3">
    <source>
        <dbReference type="Proteomes" id="UP000005365"/>
    </source>
</evidence>